<dbReference type="PANTHER" id="PTHR22683">
    <property type="entry name" value="SPORULATION PROTEIN RELATED"/>
    <property type="match status" value="1"/>
</dbReference>
<dbReference type="PANTHER" id="PTHR22683:SF1">
    <property type="entry name" value="TYPE VII SECRETION SYSTEM PROTEIN ESSC"/>
    <property type="match status" value="1"/>
</dbReference>
<reference evidence="3" key="2">
    <citation type="submission" date="2016-02" db="EMBL/GenBank/DDBJ databases">
        <title>Draft genome sequence of five rapidly growing Mycobacterium species.</title>
        <authorList>
            <person name="Katahira K."/>
            <person name="Gotou Y."/>
            <person name="Iida K."/>
            <person name="Ogura Y."/>
            <person name="Hayashi T."/>
        </authorList>
    </citation>
    <scope>NUCLEOTIDE SEQUENCE [LARGE SCALE GENOMIC DNA]</scope>
    <source>
        <strain evidence="3">JCM6368</strain>
    </source>
</reference>
<dbReference type="AlphaFoldDB" id="A0A117IF48"/>
<name>A0A117IF48_MYCFO</name>
<dbReference type="InterPro" id="IPR027417">
    <property type="entry name" value="P-loop_NTPase"/>
</dbReference>
<feature type="domain" description="AAA+ ATPase" evidence="1">
    <location>
        <begin position="27"/>
        <end position="164"/>
    </location>
</feature>
<proteinExistence type="predicted"/>
<dbReference type="EMBL" id="BCSZ01000035">
    <property type="protein sequence ID" value="GAT03666.1"/>
    <property type="molecule type" value="Genomic_DNA"/>
</dbReference>
<gene>
    <name evidence="2" type="ORF">RMCFA_3778</name>
</gene>
<dbReference type="SUPFAM" id="SSF52540">
    <property type="entry name" value="P-loop containing nucleoside triphosphate hydrolases"/>
    <property type="match status" value="1"/>
</dbReference>
<dbReference type="GO" id="GO:0051301">
    <property type="term" value="P:cell division"/>
    <property type="evidence" value="ECO:0007669"/>
    <property type="project" value="UniProtKB-KW"/>
</dbReference>
<dbReference type="InterPro" id="IPR050206">
    <property type="entry name" value="FtsK/SpoIIIE/SftA"/>
</dbReference>
<sequence length="209" mass="22145">MTANTSTLSVPVGVTPAGEQLTVDLRRNSAVLVAGIAGSGKSAMLRRMRYSLERQLDTDHLFHAQGIRAGADAVILAARDELRRRLREPSRIDAGPTVLFVDDYGVLCIARRGGDELVRAIEEISIKGRAAGVHLVLATQGTEGLGRALLMNLSTRIVVGRLVHPVTTNVFSDGERELIADAGITHIGRGGGVLIGTDGRPTPFAALPL</sequence>
<dbReference type="Proteomes" id="UP000069705">
    <property type="component" value="Unassembled WGS sequence"/>
</dbReference>
<accession>A0A117IF48</accession>
<protein>
    <submittedName>
        <fullName evidence="2">Cell division FtsK/SpoIIIE</fullName>
    </submittedName>
</protein>
<keyword evidence="2" id="KW-0131">Cell cycle</keyword>
<comment type="caution">
    <text evidence="2">The sequence shown here is derived from an EMBL/GenBank/DDBJ whole genome shotgun (WGS) entry which is preliminary data.</text>
</comment>
<dbReference type="SMART" id="SM00382">
    <property type="entry name" value="AAA"/>
    <property type="match status" value="1"/>
</dbReference>
<dbReference type="Gene3D" id="3.40.50.300">
    <property type="entry name" value="P-loop containing nucleotide triphosphate hydrolases"/>
    <property type="match status" value="2"/>
</dbReference>
<keyword evidence="2" id="KW-0132">Cell division</keyword>
<evidence type="ECO:0000259" key="1">
    <source>
        <dbReference type="SMART" id="SM00382"/>
    </source>
</evidence>
<organism evidence="2 3">
    <name type="scientific">Mycolicibacterium fortuitum subsp. acetamidolyticum</name>
    <dbReference type="NCBI Taxonomy" id="144550"/>
    <lineage>
        <taxon>Bacteria</taxon>
        <taxon>Bacillati</taxon>
        <taxon>Actinomycetota</taxon>
        <taxon>Actinomycetes</taxon>
        <taxon>Mycobacteriales</taxon>
        <taxon>Mycobacteriaceae</taxon>
        <taxon>Mycolicibacterium</taxon>
    </lineage>
</organism>
<dbReference type="RefSeq" id="WP_061264262.1">
    <property type="nucleotide sequence ID" value="NZ_BCSZ01000035.1"/>
</dbReference>
<reference evidence="2 3" key="1">
    <citation type="journal article" date="2016" name="Genome Announc.">
        <title>Draft Genome Sequences of Five Rapidly Growing Mycobacterium Species, M. thermoresistibile, M. fortuitum subsp. acetamidolyticum, M. canariasense, M. brisbanense, and M. novocastrense.</title>
        <authorList>
            <person name="Katahira K."/>
            <person name="Ogura Y."/>
            <person name="Gotoh Y."/>
            <person name="Hayashi T."/>
        </authorList>
    </citation>
    <scope>NUCLEOTIDE SEQUENCE [LARGE SCALE GENOMIC DNA]</scope>
    <source>
        <strain evidence="2 3">JCM6368</strain>
    </source>
</reference>
<evidence type="ECO:0000313" key="2">
    <source>
        <dbReference type="EMBL" id="GAT03666.1"/>
    </source>
</evidence>
<evidence type="ECO:0000313" key="3">
    <source>
        <dbReference type="Proteomes" id="UP000069705"/>
    </source>
</evidence>
<dbReference type="InterPro" id="IPR003593">
    <property type="entry name" value="AAA+_ATPase"/>
</dbReference>